<dbReference type="InterPro" id="IPR002575">
    <property type="entry name" value="Aminoglycoside_PTrfase"/>
</dbReference>
<accession>A0ABP3E243</accession>
<comment type="caution">
    <text evidence="2">The sequence shown here is derived from an EMBL/GenBank/DDBJ whole genome shotgun (WGS) entry which is preliminary data.</text>
</comment>
<name>A0ABP3E243_9ACTN</name>
<dbReference type="Gene3D" id="3.30.200.20">
    <property type="entry name" value="Phosphorylase Kinase, domain 1"/>
    <property type="match status" value="1"/>
</dbReference>
<dbReference type="PANTHER" id="PTHR21310">
    <property type="entry name" value="AMINOGLYCOSIDE PHOSPHOTRANSFERASE-RELATED-RELATED"/>
    <property type="match status" value="1"/>
</dbReference>
<dbReference type="Proteomes" id="UP001500967">
    <property type="component" value="Unassembled WGS sequence"/>
</dbReference>
<evidence type="ECO:0000313" key="2">
    <source>
        <dbReference type="EMBL" id="GAA0250271.1"/>
    </source>
</evidence>
<dbReference type="CDD" id="cd05154">
    <property type="entry name" value="ACAD10_11_N-like"/>
    <property type="match status" value="1"/>
</dbReference>
<feature type="domain" description="Aminoglycoside phosphotransferase" evidence="1">
    <location>
        <begin position="73"/>
        <end position="278"/>
    </location>
</feature>
<dbReference type="RefSeq" id="WP_344650310.1">
    <property type="nucleotide sequence ID" value="NZ_BAAAGX010000016.1"/>
</dbReference>
<dbReference type="Pfam" id="PF01636">
    <property type="entry name" value="APH"/>
    <property type="match status" value="1"/>
</dbReference>
<dbReference type="InterPro" id="IPR051678">
    <property type="entry name" value="AGP_Transferase"/>
</dbReference>
<dbReference type="Gene3D" id="3.90.1200.10">
    <property type="match status" value="1"/>
</dbReference>
<proteinExistence type="predicted"/>
<dbReference type="InterPro" id="IPR011009">
    <property type="entry name" value="Kinase-like_dom_sf"/>
</dbReference>
<gene>
    <name evidence="2" type="ORF">GCM10009539_39310</name>
</gene>
<dbReference type="EMBL" id="BAAAGX010000016">
    <property type="protein sequence ID" value="GAA0250271.1"/>
    <property type="molecule type" value="Genomic_DNA"/>
</dbReference>
<protein>
    <submittedName>
        <fullName evidence="2">Phosphotransferase family protein</fullName>
    </submittedName>
</protein>
<dbReference type="InterPro" id="IPR041726">
    <property type="entry name" value="ACAD10_11_N"/>
</dbReference>
<evidence type="ECO:0000313" key="3">
    <source>
        <dbReference type="Proteomes" id="UP001500967"/>
    </source>
</evidence>
<dbReference type="SUPFAM" id="SSF56112">
    <property type="entry name" value="Protein kinase-like (PK-like)"/>
    <property type="match status" value="1"/>
</dbReference>
<reference evidence="3" key="1">
    <citation type="journal article" date="2019" name="Int. J. Syst. Evol. Microbiol.">
        <title>The Global Catalogue of Microorganisms (GCM) 10K type strain sequencing project: providing services to taxonomists for standard genome sequencing and annotation.</title>
        <authorList>
            <consortium name="The Broad Institute Genomics Platform"/>
            <consortium name="The Broad Institute Genome Sequencing Center for Infectious Disease"/>
            <person name="Wu L."/>
            <person name="Ma J."/>
        </authorList>
    </citation>
    <scope>NUCLEOTIDE SEQUENCE [LARGE SCALE GENOMIC DNA]</scope>
    <source>
        <strain evidence="3">JCM 10425</strain>
    </source>
</reference>
<dbReference type="PANTHER" id="PTHR21310:SF40">
    <property type="entry name" value="AMINOGLYCOSIDE PHOSPHOTRANSFERASE DOMAIN-CONTAINING PROTEIN-RELATED"/>
    <property type="match status" value="1"/>
</dbReference>
<organism evidence="2 3">
    <name type="scientific">Cryptosporangium japonicum</name>
    <dbReference type="NCBI Taxonomy" id="80872"/>
    <lineage>
        <taxon>Bacteria</taxon>
        <taxon>Bacillati</taxon>
        <taxon>Actinomycetota</taxon>
        <taxon>Actinomycetes</taxon>
        <taxon>Cryptosporangiales</taxon>
        <taxon>Cryptosporangiaceae</taxon>
        <taxon>Cryptosporangium</taxon>
    </lineage>
</organism>
<sequence>MAVSDGPERGPKTMTTTITDLADLRRRLTGWLTTVTGGRADIGEIHRPAENGLSSVSLLLDASWLADGRPVRRGLVVRIPPDSSAYPVFPSYDLRRQYDVISAVARHTDVPVPPLYWFEESPDVLGSPFIVMERVDGRIPTDNPPYVFGGWLLEAAPDDQRALQDGVVRALAGIHRTPRPAALEAEAGADPLRTMVDAQRDYYRWSHQEDGLRIPVVEDTFDWLEAHWPDEAGEPVLCWGDARPGNVIFDGFRPVAVLDWEMCGVGPREVDLAWLVFLHRFFQDIAEIFGTPGIPGLFRVSDVVGTYEAASGETVRNFDFYLVYAALRHAIVMSRIKRRMIHFGEDPVPPTPDEYVMFHPLLRSMIEGRAEWMSE</sequence>
<keyword evidence="3" id="KW-1185">Reference proteome</keyword>
<evidence type="ECO:0000259" key="1">
    <source>
        <dbReference type="Pfam" id="PF01636"/>
    </source>
</evidence>